<evidence type="ECO:0000313" key="4">
    <source>
        <dbReference type="WBParaSite" id="TCNE_0001408701-mRNA-1"/>
    </source>
</evidence>
<dbReference type="WBParaSite" id="TCNE_0001408701-mRNA-1">
    <property type="protein sequence ID" value="TCNE_0001408701-mRNA-1"/>
    <property type="gene ID" value="TCNE_0001408701"/>
</dbReference>
<sequence length="398" mass="45574">LMFHVWTHLMCGSPSEAGGDSKNYLETSSICPQCLHAFPTPRDMQLHYSNVHGDHPSEVTCNICELTVDPAVHTSLHGDDDAPYHCRKCRYRTSIRTHLLDHFVRFHSNTRSLLCPFCLSSFSVGSNSSNSSVVTCTQFVGHMRQHRTIKNIRCCCCALKFVRQFDRKAHKKDHTKKNPKWISKPYTKHQRRKVGRKVWPASDSHRCLECAEVVDDLQEHTRQIRTCARCEYSTACDDEYMHHKGVQCTKRRSGFTRSRLLRCCVICTKCGRKSADPESIFPHLMKCSEGSAIVHDADREPIDERAAAREQQEIEHFALRERDLLADDGWLPAAAKAEREQNLPDSIKRVNVMLNSITDYEHFLEASKRKLACVEEEVLAEELNDVLLCMDGFDPEIA</sequence>
<reference evidence="4" key="1">
    <citation type="submission" date="2016-06" db="UniProtKB">
        <authorList>
            <consortium name="WormBaseParasite"/>
        </authorList>
    </citation>
    <scope>IDENTIFICATION</scope>
</reference>
<dbReference type="Pfam" id="PF25429">
    <property type="entry name" value="zf-POGZ"/>
    <property type="match status" value="1"/>
</dbReference>
<dbReference type="GO" id="GO:0008270">
    <property type="term" value="F:zinc ion binding"/>
    <property type="evidence" value="ECO:0007669"/>
    <property type="project" value="UniProtKB-KW"/>
</dbReference>
<organism evidence="3 4">
    <name type="scientific">Toxocara canis</name>
    <name type="common">Canine roundworm</name>
    <dbReference type="NCBI Taxonomy" id="6265"/>
    <lineage>
        <taxon>Eukaryota</taxon>
        <taxon>Metazoa</taxon>
        <taxon>Ecdysozoa</taxon>
        <taxon>Nematoda</taxon>
        <taxon>Chromadorea</taxon>
        <taxon>Rhabditida</taxon>
        <taxon>Spirurina</taxon>
        <taxon>Ascaridomorpha</taxon>
        <taxon>Ascaridoidea</taxon>
        <taxon>Toxocaridae</taxon>
        <taxon>Toxocara</taxon>
    </lineage>
</organism>
<feature type="domain" description="C2H2-type" evidence="2">
    <location>
        <begin position="84"/>
        <end position="112"/>
    </location>
</feature>
<name>A0A183V017_TOXCA</name>
<keyword evidence="1" id="KW-0479">Metal-binding</keyword>
<dbReference type="AlphaFoldDB" id="A0A183V017"/>
<feature type="domain" description="C2H2-type" evidence="2">
    <location>
        <begin position="152"/>
        <end position="179"/>
    </location>
</feature>
<dbReference type="GO" id="GO:0003677">
    <property type="term" value="F:DNA binding"/>
    <property type="evidence" value="ECO:0007669"/>
    <property type="project" value="UniProtKB-KW"/>
</dbReference>
<dbReference type="InterPro" id="IPR013087">
    <property type="entry name" value="Znf_C2H2_type"/>
</dbReference>
<evidence type="ECO:0000259" key="2">
    <source>
        <dbReference type="PROSITE" id="PS50157"/>
    </source>
</evidence>
<dbReference type="SMART" id="SM00355">
    <property type="entry name" value="ZnF_C2H2"/>
    <property type="match status" value="4"/>
</dbReference>
<protein>
    <submittedName>
        <fullName evidence="4">C2H2-type domain-containing protein</fullName>
    </submittedName>
</protein>
<keyword evidence="3" id="KW-1185">Reference proteome</keyword>
<keyword evidence="1" id="KW-0862">Zinc</keyword>
<evidence type="ECO:0000313" key="3">
    <source>
        <dbReference type="Proteomes" id="UP000050794"/>
    </source>
</evidence>
<dbReference type="InterPro" id="IPR057618">
    <property type="entry name" value="Znf_POGZ/Z280C-D-like"/>
</dbReference>
<accession>A0A183V017</accession>
<dbReference type="PROSITE" id="PS00028">
    <property type="entry name" value="ZINC_FINGER_C2H2_1"/>
    <property type="match status" value="2"/>
</dbReference>
<evidence type="ECO:0000256" key="1">
    <source>
        <dbReference type="PROSITE-ProRule" id="PRU00042"/>
    </source>
</evidence>
<keyword evidence="1" id="KW-0863">Zinc-finger</keyword>
<dbReference type="PROSITE" id="PS50157">
    <property type="entry name" value="ZINC_FINGER_C2H2_2"/>
    <property type="match status" value="2"/>
</dbReference>
<proteinExistence type="predicted"/>
<dbReference type="Proteomes" id="UP000050794">
    <property type="component" value="Unassembled WGS sequence"/>
</dbReference>